<dbReference type="EMBL" id="DPIY01000012">
    <property type="protein sequence ID" value="HCT59120.1"/>
    <property type="molecule type" value="Genomic_DNA"/>
</dbReference>
<evidence type="ECO:0000256" key="1">
    <source>
        <dbReference type="ARBA" id="ARBA00007665"/>
    </source>
</evidence>
<dbReference type="Pfam" id="PF01205">
    <property type="entry name" value="Impact_N"/>
    <property type="match status" value="1"/>
</dbReference>
<feature type="domain" description="UPF0029" evidence="3">
    <location>
        <begin position="145"/>
        <end position="198"/>
    </location>
</feature>
<dbReference type="GO" id="GO:0006446">
    <property type="term" value="P:regulation of translational initiation"/>
    <property type="evidence" value="ECO:0007669"/>
    <property type="project" value="TreeGrafter"/>
</dbReference>
<dbReference type="OMA" id="WMTELTN"/>
<proteinExistence type="inferred from homology"/>
<dbReference type="Gene3D" id="3.30.230.30">
    <property type="entry name" value="Impact, N-terminal domain"/>
    <property type="match status" value="1"/>
</dbReference>
<dbReference type="Pfam" id="PF09186">
    <property type="entry name" value="DUF1949"/>
    <property type="match status" value="1"/>
</dbReference>
<dbReference type="Gene3D" id="3.30.70.240">
    <property type="match status" value="1"/>
</dbReference>
<dbReference type="SUPFAM" id="SSF54980">
    <property type="entry name" value="EF-G C-terminal domain-like"/>
    <property type="match status" value="1"/>
</dbReference>
<dbReference type="InterPro" id="IPR020568">
    <property type="entry name" value="Ribosomal_Su5_D2-typ_SF"/>
</dbReference>
<organism evidence="4 5">
    <name type="scientific">Gemmatimonas aurantiaca</name>
    <dbReference type="NCBI Taxonomy" id="173480"/>
    <lineage>
        <taxon>Bacteria</taxon>
        <taxon>Pseudomonadati</taxon>
        <taxon>Gemmatimonadota</taxon>
        <taxon>Gemmatimonadia</taxon>
        <taxon>Gemmatimonadales</taxon>
        <taxon>Gemmatimonadaceae</taxon>
        <taxon>Gemmatimonas</taxon>
    </lineage>
</organism>
<protein>
    <submittedName>
        <fullName evidence="4">YigZ family protein</fullName>
    </submittedName>
</protein>
<feature type="domain" description="Impact N-terminal" evidence="2">
    <location>
        <begin position="22"/>
        <end position="128"/>
    </location>
</feature>
<dbReference type="InterPro" id="IPR023582">
    <property type="entry name" value="Impact"/>
</dbReference>
<dbReference type="AlphaFoldDB" id="A0A3D4VDA5"/>
<dbReference type="SUPFAM" id="SSF54211">
    <property type="entry name" value="Ribosomal protein S5 domain 2-like"/>
    <property type="match status" value="1"/>
</dbReference>
<dbReference type="PANTHER" id="PTHR16301:SF20">
    <property type="entry name" value="IMPACT FAMILY MEMBER YIGZ"/>
    <property type="match status" value="1"/>
</dbReference>
<dbReference type="GO" id="GO:0005737">
    <property type="term" value="C:cytoplasm"/>
    <property type="evidence" value="ECO:0007669"/>
    <property type="project" value="TreeGrafter"/>
</dbReference>
<dbReference type="InterPro" id="IPR036956">
    <property type="entry name" value="Impact_N_sf"/>
</dbReference>
<dbReference type="InterPro" id="IPR015796">
    <property type="entry name" value="Impact_YigZ-like"/>
</dbReference>
<evidence type="ECO:0000259" key="2">
    <source>
        <dbReference type="Pfam" id="PF01205"/>
    </source>
</evidence>
<accession>A0A3D4VDA5</accession>
<comment type="caution">
    <text evidence="4">The sequence shown here is derived from an EMBL/GenBank/DDBJ whole genome shotgun (WGS) entry which is preliminary data.</text>
</comment>
<dbReference type="InterPro" id="IPR015269">
    <property type="entry name" value="UPF0029_Impact_C"/>
</dbReference>
<dbReference type="InterPro" id="IPR020569">
    <property type="entry name" value="UPF0029_Impact_CS"/>
</dbReference>
<dbReference type="PROSITE" id="PS00910">
    <property type="entry name" value="UPF0029"/>
    <property type="match status" value="1"/>
</dbReference>
<dbReference type="NCBIfam" id="TIGR00257">
    <property type="entry name" value="IMPACT_YIGZ"/>
    <property type="match status" value="1"/>
</dbReference>
<comment type="similarity">
    <text evidence="1">Belongs to the IMPACT family.</text>
</comment>
<name>A0A3D4VDA5_9BACT</name>
<dbReference type="InterPro" id="IPR035647">
    <property type="entry name" value="EFG_III/V"/>
</dbReference>
<dbReference type="InterPro" id="IPR001498">
    <property type="entry name" value="Impact_N"/>
</dbReference>
<evidence type="ECO:0000259" key="3">
    <source>
        <dbReference type="Pfam" id="PF09186"/>
    </source>
</evidence>
<sequence>MTDSARYPVPATRHRIEQVIDRSRFLCTIERVRTTEDAQAFIKEMNAEFPDATHNCWAYVVGTPGSTDRIGMSDDGEPHGTAGRPMLTVLSHCGIGEIAAVVTRYYGGIKLGTGGLVKAYGGAVQEALATLATVERVDTVTVTFAVGYGQIGAVQQLLPTVDAELLEQQFETDAQFTVRLPRSQYPLLTTAIQNLMRGSAVFHLTESTP</sequence>
<dbReference type="PANTHER" id="PTHR16301">
    <property type="entry name" value="IMPACT-RELATED"/>
    <property type="match status" value="1"/>
</dbReference>
<gene>
    <name evidence="4" type="ORF">DGD08_18110</name>
</gene>
<evidence type="ECO:0000313" key="5">
    <source>
        <dbReference type="Proteomes" id="UP000264071"/>
    </source>
</evidence>
<evidence type="ECO:0000313" key="4">
    <source>
        <dbReference type="EMBL" id="HCT59120.1"/>
    </source>
</evidence>
<reference evidence="4 5" key="1">
    <citation type="journal article" date="2018" name="Nat. Biotechnol.">
        <title>A standardized bacterial taxonomy based on genome phylogeny substantially revises the tree of life.</title>
        <authorList>
            <person name="Parks D.H."/>
            <person name="Chuvochina M."/>
            <person name="Waite D.W."/>
            <person name="Rinke C."/>
            <person name="Skarshewski A."/>
            <person name="Chaumeil P.A."/>
            <person name="Hugenholtz P."/>
        </authorList>
    </citation>
    <scope>NUCLEOTIDE SEQUENCE [LARGE SCALE GENOMIC DNA]</scope>
    <source>
        <strain evidence="4">UBA8844</strain>
    </source>
</reference>
<dbReference type="Proteomes" id="UP000264071">
    <property type="component" value="Unassembled WGS sequence"/>
</dbReference>